<comment type="caution">
    <text evidence="2">The sequence shown here is derived from an EMBL/GenBank/DDBJ whole genome shotgun (WGS) entry which is preliminary data.</text>
</comment>
<dbReference type="InterPro" id="IPR029058">
    <property type="entry name" value="AB_hydrolase_fold"/>
</dbReference>
<evidence type="ECO:0000259" key="1">
    <source>
        <dbReference type="Pfam" id="PF01738"/>
    </source>
</evidence>
<dbReference type="Gene3D" id="3.40.50.1820">
    <property type="entry name" value="alpha/beta hydrolase"/>
    <property type="match status" value="1"/>
</dbReference>
<dbReference type="Pfam" id="PF01738">
    <property type="entry name" value="DLH"/>
    <property type="match status" value="1"/>
</dbReference>
<dbReference type="GO" id="GO:0016787">
    <property type="term" value="F:hydrolase activity"/>
    <property type="evidence" value="ECO:0007669"/>
    <property type="project" value="InterPro"/>
</dbReference>
<sequence>MNGHSCPSWFLDTMRALVAPGNYLSKPYHIFWGIYAFAPWVYHNRHRYTFPVVKTFFEAFRRDEGSTLPVGVAGFCWGGKHTLLLTHQENYLNLDGTPKPMLDAAFTGHPSSVNIPEDFEKMTVPTSFAIPEKDHHIKAPKDTDLLIGVMARKPEKQKGEVKVYSGCAHGFCVRGDVFGLAGDDSKQASEAEDQAITWFNSKLGIEPVS</sequence>
<reference evidence="2" key="1">
    <citation type="submission" date="2022-10" db="EMBL/GenBank/DDBJ databases">
        <title>Tapping the CABI collections for fungal endophytes: first genome assemblies for Collariella, Neodidymelliopsis, Ascochyta clinopodiicola, Didymella pomorum, Didymosphaeria variabile, Neocosmospora piperis and Neocucurbitaria cava.</title>
        <authorList>
            <person name="Hill R."/>
        </authorList>
    </citation>
    <scope>NUCLEOTIDE SEQUENCE</scope>
    <source>
        <strain evidence="2">IMI 355082</strain>
    </source>
</reference>
<dbReference type="PANTHER" id="PTHR17630">
    <property type="entry name" value="DIENELACTONE HYDROLASE"/>
    <property type="match status" value="1"/>
</dbReference>
<dbReference type="AlphaFoldDB" id="A0A9W9CY85"/>
<name>A0A9W9CY85_9PEZI</name>
<organism evidence="2 3">
    <name type="scientific">Gnomoniopsis smithogilvyi</name>
    <dbReference type="NCBI Taxonomy" id="1191159"/>
    <lineage>
        <taxon>Eukaryota</taxon>
        <taxon>Fungi</taxon>
        <taxon>Dikarya</taxon>
        <taxon>Ascomycota</taxon>
        <taxon>Pezizomycotina</taxon>
        <taxon>Sordariomycetes</taxon>
        <taxon>Sordariomycetidae</taxon>
        <taxon>Diaporthales</taxon>
        <taxon>Gnomoniaceae</taxon>
        <taxon>Gnomoniopsis</taxon>
    </lineage>
</organism>
<proteinExistence type="predicted"/>
<protein>
    <recommendedName>
        <fullName evidence="1">Dienelactone hydrolase domain-containing protein</fullName>
    </recommendedName>
</protein>
<evidence type="ECO:0000313" key="3">
    <source>
        <dbReference type="Proteomes" id="UP001140453"/>
    </source>
</evidence>
<dbReference type="PANTHER" id="PTHR17630:SF105">
    <property type="entry name" value="DIENELACTONE HYDROLASE FAMILY PROTEIN (AFU_ORTHOLOGUE AFUA_4G08790)"/>
    <property type="match status" value="1"/>
</dbReference>
<evidence type="ECO:0000313" key="2">
    <source>
        <dbReference type="EMBL" id="KAJ4393835.1"/>
    </source>
</evidence>
<dbReference type="OrthoDB" id="17560at2759"/>
<dbReference type="EMBL" id="JAPEVB010000002">
    <property type="protein sequence ID" value="KAJ4393835.1"/>
    <property type="molecule type" value="Genomic_DNA"/>
</dbReference>
<accession>A0A9W9CY85</accession>
<dbReference type="InterPro" id="IPR002925">
    <property type="entry name" value="Dienelactn_hydro"/>
</dbReference>
<keyword evidence="3" id="KW-1185">Reference proteome</keyword>
<dbReference type="SUPFAM" id="SSF53474">
    <property type="entry name" value="alpha/beta-Hydrolases"/>
    <property type="match status" value="1"/>
</dbReference>
<feature type="domain" description="Dienelactone hydrolase" evidence="1">
    <location>
        <begin position="65"/>
        <end position="201"/>
    </location>
</feature>
<gene>
    <name evidence="2" type="ORF">N0V93_003050</name>
</gene>
<dbReference type="Proteomes" id="UP001140453">
    <property type="component" value="Unassembled WGS sequence"/>
</dbReference>